<feature type="region of interest" description="Disordered" evidence="1">
    <location>
        <begin position="90"/>
        <end position="113"/>
    </location>
</feature>
<dbReference type="AlphaFoldDB" id="A0A7C9D8G1"/>
<reference evidence="2" key="2">
    <citation type="submission" date="2020-07" db="EMBL/GenBank/DDBJ databases">
        <authorList>
            <person name="Vera ALvarez R."/>
            <person name="Arias-Moreno D.M."/>
            <person name="Jimenez-Jacinto V."/>
            <person name="Jimenez-Bremont J.F."/>
            <person name="Swaminathan K."/>
            <person name="Moose S.P."/>
            <person name="Guerrero-Gonzalez M.L."/>
            <person name="Marino-Ramirez L."/>
            <person name="Landsman D."/>
            <person name="Rodriguez-Kessler M."/>
            <person name="Delgado-Sanchez P."/>
        </authorList>
    </citation>
    <scope>NUCLEOTIDE SEQUENCE</scope>
    <source>
        <tissue evidence="2">Cladode</tissue>
    </source>
</reference>
<sequence>MPGFCFFGLPQRFGTLPSVCFLFFLSTSLPLASLRLRQVAILWPSCLHVLHLQVGAEDVGFSSESKRSSAILLRTASLQELYFAGTCGGSLSKSKDRRRIATAHSESSKPASR</sequence>
<protein>
    <submittedName>
        <fullName evidence="2">Uncharacterized protein</fullName>
    </submittedName>
</protein>
<evidence type="ECO:0000313" key="2">
    <source>
        <dbReference type="EMBL" id="MBA4635547.1"/>
    </source>
</evidence>
<dbReference type="EMBL" id="GISG01095690">
    <property type="protein sequence ID" value="MBA4635547.1"/>
    <property type="molecule type" value="Transcribed_RNA"/>
</dbReference>
<accession>A0A7C9D8G1</accession>
<name>A0A7C9D8G1_OPUST</name>
<proteinExistence type="predicted"/>
<reference evidence="2" key="1">
    <citation type="journal article" date="2013" name="J. Plant Res.">
        <title>Effect of fungi and light on seed germination of three Opuntia species from semiarid lands of central Mexico.</title>
        <authorList>
            <person name="Delgado-Sanchez P."/>
            <person name="Jimenez-Bremont J.F."/>
            <person name="Guerrero-Gonzalez Mde L."/>
            <person name="Flores J."/>
        </authorList>
    </citation>
    <scope>NUCLEOTIDE SEQUENCE</scope>
    <source>
        <tissue evidence="2">Cladode</tissue>
    </source>
</reference>
<evidence type="ECO:0000256" key="1">
    <source>
        <dbReference type="SAM" id="MobiDB-lite"/>
    </source>
</evidence>
<organism evidence="2">
    <name type="scientific">Opuntia streptacantha</name>
    <name type="common">Prickly pear cactus</name>
    <name type="synonym">Opuntia cardona</name>
    <dbReference type="NCBI Taxonomy" id="393608"/>
    <lineage>
        <taxon>Eukaryota</taxon>
        <taxon>Viridiplantae</taxon>
        <taxon>Streptophyta</taxon>
        <taxon>Embryophyta</taxon>
        <taxon>Tracheophyta</taxon>
        <taxon>Spermatophyta</taxon>
        <taxon>Magnoliopsida</taxon>
        <taxon>eudicotyledons</taxon>
        <taxon>Gunneridae</taxon>
        <taxon>Pentapetalae</taxon>
        <taxon>Caryophyllales</taxon>
        <taxon>Cactineae</taxon>
        <taxon>Cactaceae</taxon>
        <taxon>Opuntioideae</taxon>
        <taxon>Opuntia</taxon>
    </lineage>
</organism>
<feature type="compositionally biased region" description="Polar residues" evidence="1">
    <location>
        <begin position="104"/>
        <end position="113"/>
    </location>
</feature>